<feature type="repeat" description="ANK" evidence="1">
    <location>
        <begin position="1306"/>
        <end position="1338"/>
    </location>
</feature>
<feature type="repeat" description="ANK" evidence="1">
    <location>
        <begin position="1075"/>
        <end position="1107"/>
    </location>
</feature>
<dbReference type="PROSITE" id="PS50088">
    <property type="entry name" value="ANK_REPEAT"/>
    <property type="match status" value="20"/>
</dbReference>
<dbReference type="SMART" id="SM00248">
    <property type="entry name" value="ANK"/>
    <property type="match status" value="22"/>
</dbReference>
<feature type="repeat" description="ANK" evidence="1">
    <location>
        <begin position="1404"/>
        <end position="1436"/>
    </location>
</feature>
<feature type="repeat" description="ANK" evidence="1">
    <location>
        <begin position="1043"/>
        <end position="1075"/>
    </location>
</feature>
<dbReference type="PROSITE" id="PS50297">
    <property type="entry name" value="ANK_REP_REGION"/>
    <property type="match status" value="19"/>
</dbReference>
<evidence type="ECO:0000256" key="1">
    <source>
        <dbReference type="PROSITE-ProRule" id="PRU00023"/>
    </source>
</evidence>
<dbReference type="Gene3D" id="1.25.40.20">
    <property type="entry name" value="Ankyrin repeat-containing domain"/>
    <property type="match status" value="10"/>
</dbReference>
<dbReference type="EnsemblMetazoa" id="Aqu2.1.31439_001">
    <property type="protein sequence ID" value="Aqu2.1.31439_001"/>
    <property type="gene ID" value="Aqu2.1.31439"/>
</dbReference>
<feature type="repeat" description="ANK" evidence="1">
    <location>
        <begin position="564"/>
        <end position="590"/>
    </location>
</feature>
<dbReference type="InParanoid" id="A0A1X7UV89"/>
<dbReference type="PRINTS" id="PR01415">
    <property type="entry name" value="ANKYRIN"/>
</dbReference>
<dbReference type="eggNOG" id="KOG4177">
    <property type="taxonomic scope" value="Eukaryota"/>
</dbReference>
<dbReference type="InterPro" id="IPR036770">
    <property type="entry name" value="Ankyrin_rpt-contain_sf"/>
</dbReference>
<sequence>MIDLCQWRARIGSWNCCNCSQSRDCVGSRSSTSRAGLSNTISSTQGNAPKLTLSIFCLAILLFISGDVELNPGPTLTDKPTKDELVELLSSSNFAAGTWEQFACYLLNVSHDVITGIRETEKVGDTVWSAIAQCCLDNNPDITWRKVIDALLDANEVTVARIVLDDHSDKSSSKNLYEKVKQVLRIHYSKLIESTKKCLLEVASQLYSKDLITKEVMHSPTVGKIEIDFSAMISIYQGDAKKMMEVCSLFIECLSTAGGPAQEEVMALARDWENEVFKDHQVSFTLTEAVSEFIPKELQLSSNDNLAIDLRNLHKKYAKLITDIITYYASSGKHDAIVIARWVQATFDETGLACENVTVDEIFERMQPHHSFIDIDAINDLIEDYPIDDTALQVRFDKYSDDVNKFIDSVKLDDMVTTIGAAIIGESTKVDPKIILKLSRKWNRKTIGHLLKLIKYLFDEEAKCVTIKKFLQGSICIEFLVSSNRSVKSLIVKSQAKLHFLHLLGIFQLIIDNQTIIDRDEDASFIFEESLLESIVSIESNLEYHKLSLLLIELEIELNYQNTNGKNALMLTSEGGHIEVFESLLLNGADPFVQLPANKGCIGLNSLACTALSEHIYKSIGGEKIMPQDGISVEDMLDMAVKERGVCSSSYDSFICVIKNNLKERFQLLENCLHALSSNFIDTATYILTSESLVRDARQNFPFYIKEDATYKNVNQLLQLLQPHYSYLNINLLTILCTITEPIKEQVEDYNANLKIFKDTTSLLELAMITKGMQVQYPDGVLCCSKLILRLNKPWCSRTITELNKAEIFYFQDIAFYLTLQDIHCGTSSLICTYLLPQSYTDTLVKAPLEQRLLLCKIGVFEVIVNDIVVMKEEEDKSFTFEAALQEAYQNNNTKVLFFLSELNISLPLQNDNTKLMIACMRGDFVTVQLLLGKNPNVNAQKDDGQTPLMCASSNGHLQIVEVLLSKHPDINIQNNDGLTALIFASHYGYHEVVKLLLSKDPDINIQNKNGWTALMVASRYGHHQVVELLLSKNPDINIHKNRGCTALMFASGNGHHHVVELLLSKNPDINIQSAGHTALMFASRNGHHQVVELLLSKDPDINIESHDGWTALMYASRYGHYQVVRLLLSKDPDINIQDNDGSTALFYASTNGHHKVIELLLSKDPDINLQNNDGSTALIDASADGHHKVIQLLLSKDPDINLQNNDGSTALMMASANGQHEVVQLLLSKDPDINILDNDGWTALMSASYHGHQQVVELLLSKDPDINVQNNDGFTVLMIASANGQHRVVELLLSKDPDINTQSYDGWTALMNASRYGHHQIIELLLSKNPDIFIRNNDGFTALMLSCICGHHQIVELLLSKDSDINAQFNGYTALILASGNGHCQVVELLMSKSPDMNVQDNDGFTALMTASYFGHYQVVELLLSKDPNINIQSNDGETALLSASSNGHYQVVELLLHKNPDINIQNKNGLTALMAASAYGHHQIVELLLSKNSDVDIQDNNGLSALTYALVCSSTSILSILKFEMPDYDQSIQIHNSMQSGNYAKIIKLLLDSHANHNHFNSILEPLHSLDIAALFNNFAAMTVLIEKCDITSENIINAFTWACYGGHSSMIIYMSENISLSCNERKLLVAAAEGDLDTLSSMVNEVGTSPNTPLVAGMTPLMIAASCGHIELVKTLIQTGADVNKTNERGENALDIVSGIECYDRSDVKQLLIAKTPAGKPDSSKKKNIQPSIKSLSAIFISFIKNAYNRYNAKQQEMKTLSEVTGQGTTKLSNDK</sequence>
<dbReference type="InterPro" id="IPR002110">
    <property type="entry name" value="Ankyrin_rpt"/>
</dbReference>
<feature type="repeat" description="ANK" evidence="1">
    <location>
        <begin position="1470"/>
        <end position="1502"/>
    </location>
</feature>
<feature type="repeat" description="ANK" evidence="1">
    <location>
        <begin position="1108"/>
        <end position="1140"/>
    </location>
</feature>
<dbReference type="OrthoDB" id="195446at2759"/>
<proteinExistence type="predicted"/>
<dbReference type="Pfam" id="PF12796">
    <property type="entry name" value="Ank_2"/>
    <property type="match status" value="6"/>
</dbReference>
<feature type="repeat" description="ANK" evidence="1">
    <location>
        <begin position="1174"/>
        <end position="1206"/>
    </location>
</feature>
<feature type="repeat" description="ANK" evidence="1">
    <location>
        <begin position="977"/>
        <end position="1009"/>
    </location>
</feature>
<feature type="repeat" description="ANK" evidence="1">
    <location>
        <begin position="1339"/>
        <end position="1371"/>
    </location>
</feature>
<feature type="repeat" description="ANK" evidence="1">
    <location>
        <begin position="1659"/>
        <end position="1691"/>
    </location>
</feature>
<feature type="repeat" description="ANK" evidence="1">
    <location>
        <begin position="1141"/>
        <end position="1173"/>
    </location>
</feature>
<protein>
    <recommendedName>
        <fullName evidence="3">Death domain-containing protein</fullName>
    </recommendedName>
</protein>
<feature type="repeat" description="ANK" evidence="1">
    <location>
        <begin position="1371"/>
        <end position="1403"/>
    </location>
</feature>
<evidence type="ECO:0008006" key="3">
    <source>
        <dbReference type="Google" id="ProtNLM"/>
    </source>
</evidence>
<feature type="repeat" description="ANK" evidence="1">
    <location>
        <begin position="944"/>
        <end position="976"/>
    </location>
</feature>
<feature type="repeat" description="ANK" evidence="1">
    <location>
        <begin position="1207"/>
        <end position="1239"/>
    </location>
</feature>
<feature type="repeat" description="ANK" evidence="1">
    <location>
        <begin position="1010"/>
        <end position="1042"/>
    </location>
</feature>
<feature type="repeat" description="ANK" evidence="1">
    <location>
        <begin position="911"/>
        <end position="943"/>
    </location>
</feature>
<accession>A0A1X7UV89</accession>
<feature type="repeat" description="ANK" evidence="1">
    <location>
        <begin position="1437"/>
        <end position="1469"/>
    </location>
</feature>
<dbReference type="Pfam" id="PF00023">
    <property type="entry name" value="Ank"/>
    <property type="match status" value="2"/>
</dbReference>
<dbReference type="Pfam" id="PF13637">
    <property type="entry name" value="Ank_4"/>
    <property type="match status" value="1"/>
</dbReference>
<dbReference type="SUPFAM" id="SSF48403">
    <property type="entry name" value="Ankyrin repeat"/>
    <property type="match status" value="4"/>
</dbReference>
<reference evidence="2" key="1">
    <citation type="submission" date="2017-05" db="UniProtKB">
        <authorList>
            <consortium name="EnsemblMetazoa"/>
        </authorList>
    </citation>
    <scope>IDENTIFICATION</scope>
</reference>
<feature type="repeat" description="ANK" evidence="1">
    <location>
        <begin position="1273"/>
        <end position="1305"/>
    </location>
</feature>
<dbReference type="PANTHER" id="PTHR24120:SF4">
    <property type="entry name" value="GH07239P"/>
    <property type="match status" value="1"/>
</dbReference>
<keyword evidence="1" id="KW-0040">ANK repeat</keyword>
<dbReference type="PANTHER" id="PTHR24120">
    <property type="entry name" value="GH07239P"/>
    <property type="match status" value="1"/>
</dbReference>
<organism evidence="2">
    <name type="scientific">Amphimedon queenslandica</name>
    <name type="common">Sponge</name>
    <dbReference type="NCBI Taxonomy" id="400682"/>
    <lineage>
        <taxon>Eukaryota</taxon>
        <taxon>Metazoa</taxon>
        <taxon>Porifera</taxon>
        <taxon>Demospongiae</taxon>
        <taxon>Heteroscleromorpha</taxon>
        <taxon>Haplosclerida</taxon>
        <taxon>Niphatidae</taxon>
        <taxon>Amphimedon</taxon>
    </lineage>
</organism>
<name>A0A1X7UV89_AMPQE</name>
<evidence type="ECO:0000313" key="2">
    <source>
        <dbReference type="EnsemblMetazoa" id="Aqu2.1.31439_001"/>
    </source>
</evidence>
<feature type="repeat" description="ANK" evidence="1">
    <location>
        <begin position="1240"/>
        <end position="1272"/>
    </location>
</feature>